<sequence>MIRHIQNLDTQTKYSLLITTFALALFVMFVLNVAISIIYMLDLIKQPDFETISMSVRDGYYTLNGKKIGAPIFFNIIAFFLAWFLMTCHTIKSIYELDFFLDDFNSI</sequence>
<dbReference type="STRING" id="498292.SAMN05660845_1295"/>
<dbReference type="AlphaFoldDB" id="A0A1I0XMA2"/>
<evidence type="ECO:0000313" key="2">
    <source>
        <dbReference type="EMBL" id="SFB01103.1"/>
    </source>
</evidence>
<protein>
    <submittedName>
        <fullName evidence="2">Uncharacterized protein</fullName>
    </submittedName>
</protein>
<keyword evidence="1" id="KW-1133">Transmembrane helix</keyword>
<keyword evidence="1" id="KW-0472">Membrane</keyword>
<dbReference type="OrthoDB" id="1370670at2"/>
<keyword evidence="1" id="KW-0812">Transmembrane</keyword>
<accession>A0A1I0XMA2</accession>
<dbReference type="EMBL" id="FOJT01000003">
    <property type="protein sequence ID" value="SFB01103.1"/>
    <property type="molecule type" value="Genomic_DNA"/>
</dbReference>
<organism evidence="2 3">
    <name type="scientific">Flavobacterium swingsii</name>
    <dbReference type="NCBI Taxonomy" id="498292"/>
    <lineage>
        <taxon>Bacteria</taxon>
        <taxon>Pseudomonadati</taxon>
        <taxon>Bacteroidota</taxon>
        <taxon>Flavobacteriia</taxon>
        <taxon>Flavobacteriales</taxon>
        <taxon>Flavobacteriaceae</taxon>
        <taxon>Flavobacterium</taxon>
    </lineage>
</organism>
<name>A0A1I0XMA2_9FLAO</name>
<dbReference type="Proteomes" id="UP000199604">
    <property type="component" value="Unassembled WGS sequence"/>
</dbReference>
<gene>
    <name evidence="2" type="ORF">SAMN05660845_1295</name>
</gene>
<evidence type="ECO:0000313" key="3">
    <source>
        <dbReference type="Proteomes" id="UP000199604"/>
    </source>
</evidence>
<reference evidence="3" key="1">
    <citation type="submission" date="2016-10" db="EMBL/GenBank/DDBJ databases">
        <authorList>
            <person name="Varghese N."/>
            <person name="Submissions S."/>
        </authorList>
    </citation>
    <scope>NUCLEOTIDE SEQUENCE [LARGE SCALE GENOMIC DNA]</scope>
    <source>
        <strain evidence="3">DSM 21789</strain>
    </source>
</reference>
<keyword evidence="3" id="KW-1185">Reference proteome</keyword>
<feature type="transmembrane region" description="Helical" evidence="1">
    <location>
        <begin position="21"/>
        <end position="41"/>
    </location>
</feature>
<feature type="transmembrane region" description="Helical" evidence="1">
    <location>
        <begin position="68"/>
        <end position="86"/>
    </location>
</feature>
<evidence type="ECO:0000256" key="1">
    <source>
        <dbReference type="SAM" id="Phobius"/>
    </source>
</evidence>
<proteinExistence type="predicted"/>
<dbReference type="RefSeq" id="WP_143076467.1">
    <property type="nucleotide sequence ID" value="NZ_FOJT01000003.1"/>
</dbReference>